<dbReference type="InterPro" id="IPR004360">
    <property type="entry name" value="Glyas_Fos-R_dOase_dom"/>
</dbReference>
<evidence type="ECO:0000313" key="3">
    <source>
        <dbReference type="Proteomes" id="UP000317243"/>
    </source>
</evidence>
<dbReference type="Proteomes" id="UP000317243">
    <property type="component" value="Unassembled WGS sequence"/>
</dbReference>
<feature type="domain" description="VOC" evidence="1">
    <location>
        <begin position="9"/>
        <end position="134"/>
    </location>
</feature>
<dbReference type="EMBL" id="SIHI01000085">
    <property type="protein sequence ID" value="TWT34983.1"/>
    <property type="molecule type" value="Genomic_DNA"/>
</dbReference>
<keyword evidence="3" id="KW-1185">Reference proteome</keyword>
<dbReference type="Pfam" id="PF00903">
    <property type="entry name" value="Glyoxalase"/>
    <property type="match status" value="1"/>
</dbReference>
<dbReference type="Gene3D" id="3.30.720.110">
    <property type="match status" value="1"/>
</dbReference>
<dbReference type="InterPro" id="IPR037523">
    <property type="entry name" value="VOC_core"/>
</dbReference>
<reference evidence="2 3" key="1">
    <citation type="submission" date="2019-02" db="EMBL/GenBank/DDBJ databases">
        <title>Deep-cultivation of Planctomycetes and their phenomic and genomic characterization uncovers novel biology.</title>
        <authorList>
            <person name="Wiegand S."/>
            <person name="Jogler M."/>
            <person name="Boedeker C."/>
            <person name="Pinto D."/>
            <person name="Vollmers J."/>
            <person name="Rivas-Marin E."/>
            <person name="Kohn T."/>
            <person name="Peeters S.H."/>
            <person name="Heuer A."/>
            <person name="Rast P."/>
            <person name="Oberbeckmann S."/>
            <person name="Bunk B."/>
            <person name="Jeske O."/>
            <person name="Meyerdierks A."/>
            <person name="Storesund J.E."/>
            <person name="Kallscheuer N."/>
            <person name="Luecker S."/>
            <person name="Lage O.M."/>
            <person name="Pohl T."/>
            <person name="Merkel B.J."/>
            <person name="Hornburger P."/>
            <person name="Mueller R.-W."/>
            <person name="Bruemmer F."/>
            <person name="Labrenz M."/>
            <person name="Spormann A.M."/>
            <person name="Op Den Camp H."/>
            <person name="Overmann J."/>
            <person name="Amann R."/>
            <person name="Jetten M.S.M."/>
            <person name="Mascher T."/>
            <person name="Medema M.H."/>
            <person name="Devos D.P."/>
            <person name="Kaster A.-K."/>
            <person name="Ovreas L."/>
            <person name="Rohde M."/>
            <person name="Galperin M.Y."/>
            <person name="Jogler C."/>
        </authorList>
    </citation>
    <scope>NUCLEOTIDE SEQUENCE [LARGE SCALE GENOMIC DNA]</scope>
    <source>
        <strain evidence="2 3">KOR42</strain>
    </source>
</reference>
<dbReference type="PANTHER" id="PTHR34109:SF1">
    <property type="entry name" value="VOC DOMAIN-CONTAINING PROTEIN"/>
    <property type="match status" value="1"/>
</dbReference>
<dbReference type="InterPro" id="IPR029068">
    <property type="entry name" value="Glyas_Bleomycin-R_OHBP_Dase"/>
</dbReference>
<dbReference type="AlphaFoldDB" id="A0A5C5VAI4"/>
<dbReference type="PANTHER" id="PTHR34109">
    <property type="entry name" value="BNAUNNG04460D PROTEIN-RELATED"/>
    <property type="match status" value="1"/>
</dbReference>
<sequence>MSVKPVPDGYHAVQAYLIVQNATEAIEWYKEVFGTEEQMRLTGPGGSVGHAELQIGDSVVMLASEFPDMEVYAPEHFNGSPISMAIYLEDVDTVYQRAIDAGATAKRPVQDQFYGDRSGMIVDPFGHSWSLATHIEDVTPEEVQKRFDQMMSAGND</sequence>
<gene>
    <name evidence="2" type="ORF">KOR42_53490</name>
</gene>
<dbReference type="CDD" id="cd07246">
    <property type="entry name" value="VOC_like"/>
    <property type="match status" value="1"/>
</dbReference>
<proteinExistence type="predicted"/>
<evidence type="ECO:0000259" key="1">
    <source>
        <dbReference type="PROSITE" id="PS51819"/>
    </source>
</evidence>
<name>A0A5C5VAI4_9PLAN</name>
<evidence type="ECO:0000313" key="2">
    <source>
        <dbReference type="EMBL" id="TWT34983.1"/>
    </source>
</evidence>
<accession>A0A5C5VAI4</accession>
<dbReference type="OrthoDB" id="9795306at2"/>
<protein>
    <submittedName>
        <fullName evidence="2">Glyoxalase-like domain protein</fullName>
    </submittedName>
</protein>
<dbReference type="RefSeq" id="WP_146512578.1">
    <property type="nucleotide sequence ID" value="NZ_SIHI01000085.1"/>
</dbReference>
<dbReference type="PROSITE" id="PS51819">
    <property type="entry name" value="VOC"/>
    <property type="match status" value="1"/>
</dbReference>
<dbReference type="SUPFAM" id="SSF54593">
    <property type="entry name" value="Glyoxalase/Bleomycin resistance protein/Dihydroxybiphenyl dioxygenase"/>
    <property type="match status" value="1"/>
</dbReference>
<organism evidence="2 3">
    <name type="scientific">Thalassoglobus neptunius</name>
    <dbReference type="NCBI Taxonomy" id="1938619"/>
    <lineage>
        <taxon>Bacteria</taxon>
        <taxon>Pseudomonadati</taxon>
        <taxon>Planctomycetota</taxon>
        <taxon>Planctomycetia</taxon>
        <taxon>Planctomycetales</taxon>
        <taxon>Planctomycetaceae</taxon>
        <taxon>Thalassoglobus</taxon>
    </lineage>
</organism>
<dbReference type="Gene3D" id="3.30.720.120">
    <property type="match status" value="1"/>
</dbReference>
<comment type="caution">
    <text evidence="2">The sequence shown here is derived from an EMBL/GenBank/DDBJ whole genome shotgun (WGS) entry which is preliminary data.</text>
</comment>